<dbReference type="InterPro" id="IPR006176">
    <property type="entry name" value="3-OHacyl-CoA_DH_NAD-bd"/>
</dbReference>
<keyword evidence="10" id="KW-0456">Lyase</keyword>
<dbReference type="InterPro" id="IPR008927">
    <property type="entry name" value="6-PGluconate_DH-like_C_sf"/>
</dbReference>
<organism evidence="16">
    <name type="scientific">Singulisphaera sp. Ch08</name>
    <dbReference type="NCBI Taxonomy" id="3120278"/>
    <lineage>
        <taxon>Bacteria</taxon>
        <taxon>Pseudomonadati</taxon>
        <taxon>Planctomycetota</taxon>
        <taxon>Planctomycetia</taxon>
        <taxon>Isosphaerales</taxon>
        <taxon>Isosphaeraceae</taxon>
        <taxon>Singulisphaera</taxon>
    </lineage>
</organism>
<feature type="domain" description="3-hydroxyacyl-CoA dehydrogenase NAD binding" evidence="15">
    <location>
        <begin position="317"/>
        <end position="495"/>
    </location>
</feature>
<evidence type="ECO:0000256" key="8">
    <source>
        <dbReference type="ARBA" id="ARBA00023027"/>
    </source>
</evidence>
<dbReference type="InterPro" id="IPR001753">
    <property type="entry name" value="Enoyl-CoA_hydra/iso"/>
</dbReference>
<dbReference type="Gene3D" id="1.10.1040.50">
    <property type="match status" value="1"/>
</dbReference>
<dbReference type="Pfam" id="PF00378">
    <property type="entry name" value="ECH_1"/>
    <property type="match status" value="1"/>
</dbReference>
<comment type="similarity">
    <text evidence="2">In the central section; belongs to the 3-hydroxyacyl-CoA dehydrogenase family.</text>
</comment>
<dbReference type="SUPFAM" id="SSF51735">
    <property type="entry name" value="NAD(P)-binding Rossmann-fold domains"/>
    <property type="match status" value="1"/>
</dbReference>
<sequence>MSDAFQLEELDGSIALLTLNLPDKKVNTLSQTVLAELAKWIGQLTRRTDLRGLLFRSGKPGQFIAGADLKELASLAYASPDQVGQAIDFGHQLYSAVTRLPFPTIALIDGNCMGGGTELALAFDERIATAVPETKIQLPEVNIGLLPAWGGTQRLTRLIGLNAIEVICGGQPLNAKRAAELGVVFDAVPADRLVEEGRRLIDYFQESGEWKKRREQAQQPLGLSPDQLTFAFATAEGLLRSKTKGQYPAPLAALKAIKEGCNLPLDQGLQAEKKVALELFGSPIAANLIGIFFMKNRLAHDPGVDRADVKAGRVDRVGVVGSGLMGAGIATAHARSGIPTAMVDVDDARLAAGIKQAEDVILSRIKIGRAAPMDLADMLAQLSTSTGHGILADRDVVIEAITENEEAKTATYKQLAGVLKEGTILASNTSTISITRMAAAAPDPARFVGMHFFSPVDRMELVEVIRGEATSDETVATIVALAKRIRKTPIVVRDCAGFLVNRVLFPYMNEALLLLQEGVPMDAIDKAATAFGMPVGPIALQDLVGLDTSFYAGKVLAGAYPDRAAMPTLLKDLVKAGRLGKKSGAGFRVYGGKSSKPAADPAFASLLEPHRTSSERTLNAEEITDRLFLPMLLESTRVLEEGIVREPADVDMGLILGIGFPPFRGGILRWCDAEGAGKIVERLEQFTPLGKRFEPTETLTRHAQTGATFYPVPNGISAPKPASA</sequence>
<keyword evidence="7" id="KW-0560">Oxidoreductase</keyword>
<dbReference type="EC" id="4.2.1.17" evidence="4"/>
<keyword evidence="9" id="KW-0443">Lipid metabolism</keyword>
<feature type="domain" description="3-hydroxyacyl-CoA dehydrogenase C-terminal" evidence="14">
    <location>
        <begin position="497"/>
        <end position="590"/>
    </location>
</feature>
<dbReference type="SUPFAM" id="SSF48179">
    <property type="entry name" value="6-phosphogluconate dehydrogenase C-terminal domain-like"/>
    <property type="match status" value="2"/>
</dbReference>
<keyword evidence="5" id="KW-0276">Fatty acid metabolism</keyword>
<keyword evidence="8" id="KW-0520">NAD</keyword>
<dbReference type="EMBL" id="CP155447">
    <property type="protein sequence ID" value="XBH02232.1"/>
    <property type="molecule type" value="Genomic_DNA"/>
</dbReference>
<dbReference type="Pfam" id="PF02737">
    <property type="entry name" value="3HCDH_N"/>
    <property type="match status" value="1"/>
</dbReference>
<dbReference type="AlphaFoldDB" id="A0AAU7CAR5"/>
<evidence type="ECO:0000256" key="4">
    <source>
        <dbReference type="ARBA" id="ARBA00012076"/>
    </source>
</evidence>
<dbReference type="CDD" id="cd06558">
    <property type="entry name" value="crotonase-like"/>
    <property type="match status" value="1"/>
</dbReference>
<gene>
    <name evidence="16" type="ORF">V5E97_28420</name>
</gene>
<evidence type="ECO:0000256" key="3">
    <source>
        <dbReference type="ARBA" id="ARBA00008750"/>
    </source>
</evidence>
<reference evidence="16" key="1">
    <citation type="submission" date="2024-05" db="EMBL/GenBank/DDBJ databases">
        <title>Planctomycetes of the genus Singulisphaera possess chitinolytic capabilities.</title>
        <authorList>
            <person name="Ivanova A."/>
        </authorList>
    </citation>
    <scope>NUCLEOTIDE SEQUENCE</scope>
    <source>
        <strain evidence="16">Ch08T</strain>
    </source>
</reference>
<evidence type="ECO:0000256" key="10">
    <source>
        <dbReference type="ARBA" id="ARBA00023239"/>
    </source>
</evidence>
<protein>
    <recommendedName>
        <fullName evidence="4">enoyl-CoA hydratase</fullName>
        <ecNumber evidence="4">4.2.1.17</ecNumber>
    </recommendedName>
</protein>
<dbReference type="Gene3D" id="3.90.226.10">
    <property type="entry name" value="2-enoyl-CoA Hydratase, Chain A, domain 1"/>
    <property type="match status" value="1"/>
</dbReference>
<keyword evidence="6" id="KW-0442">Lipid degradation</keyword>
<evidence type="ECO:0000256" key="5">
    <source>
        <dbReference type="ARBA" id="ARBA00022832"/>
    </source>
</evidence>
<keyword evidence="11" id="KW-0511">Multifunctional enzyme</keyword>
<evidence type="ECO:0000259" key="14">
    <source>
        <dbReference type="Pfam" id="PF00725"/>
    </source>
</evidence>
<dbReference type="GO" id="GO:0016509">
    <property type="term" value="F:long-chain (3S)-3-hydroxyacyl-CoA dehydrogenase (NAD+) activity"/>
    <property type="evidence" value="ECO:0007669"/>
    <property type="project" value="TreeGrafter"/>
</dbReference>
<evidence type="ECO:0000313" key="16">
    <source>
        <dbReference type="EMBL" id="XBH02232.1"/>
    </source>
</evidence>
<dbReference type="GO" id="GO:0070403">
    <property type="term" value="F:NAD+ binding"/>
    <property type="evidence" value="ECO:0007669"/>
    <property type="project" value="InterPro"/>
</dbReference>
<comment type="catalytic activity">
    <reaction evidence="12">
        <text>a (3S)-3-hydroxyacyl-CoA + NAD(+) = a 3-oxoacyl-CoA + NADH + H(+)</text>
        <dbReference type="Rhea" id="RHEA:22432"/>
        <dbReference type="ChEBI" id="CHEBI:15378"/>
        <dbReference type="ChEBI" id="CHEBI:57318"/>
        <dbReference type="ChEBI" id="CHEBI:57540"/>
        <dbReference type="ChEBI" id="CHEBI:57945"/>
        <dbReference type="ChEBI" id="CHEBI:90726"/>
        <dbReference type="EC" id="1.1.1.35"/>
    </reaction>
</comment>
<dbReference type="InterPro" id="IPR006180">
    <property type="entry name" value="3-OHacyl-CoA_DH_CS"/>
</dbReference>
<dbReference type="InterPro" id="IPR050136">
    <property type="entry name" value="FA_oxidation_alpha_subunit"/>
</dbReference>
<dbReference type="SUPFAM" id="SSF52096">
    <property type="entry name" value="ClpP/crotonase"/>
    <property type="match status" value="1"/>
</dbReference>
<dbReference type="InterPro" id="IPR036291">
    <property type="entry name" value="NAD(P)-bd_dom_sf"/>
</dbReference>
<accession>A0AAU7CAR5</accession>
<dbReference type="PROSITE" id="PS00067">
    <property type="entry name" value="3HCDH"/>
    <property type="match status" value="1"/>
</dbReference>
<evidence type="ECO:0000256" key="7">
    <source>
        <dbReference type="ARBA" id="ARBA00023002"/>
    </source>
</evidence>
<evidence type="ECO:0000256" key="11">
    <source>
        <dbReference type="ARBA" id="ARBA00023268"/>
    </source>
</evidence>
<dbReference type="RefSeq" id="WP_406694974.1">
    <property type="nucleotide sequence ID" value="NZ_CP155447.1"/>
</dbReference>
<name>A0AAU7CAR5_9BACT</name>
<feature type="region of interest" description="Disordered" evidence="13">
    <location>
        <begin position="702"/>
        <end position="724"/>
    </location>
</feature>
<dbReference type="PANTHER" id="PTHR43612:SF3">
    <property type="entry name" value="TRIFUNCTIONAL ENZYME SUBUNIT ALPHA, MITOCHONDRIAL"/>
    <property type="match status" value="1"/>
</dbReference>
<dbReference type="FunFam" id="3.40.50.720:FF:000009">
    <property type="entry name" value="Fatty oxidation complex, alpha subunit"/>
    <property type="match status" value="1"/>
</dbReference>
<dbReference type="Pfam" id="PF00725">
    <property type="entry name" value="3HCDH"/>
    <property type="match status" value="1"/>
</dbReference>
<dbReference type="GO" id="GO:0006635">
    <property type="term" value="P:fatty acid beta-oxidation"/>
    <property type="evidence" value="ECO:0007669"/>
    <property type="project" value="TreeGrafter"/>
</dbReference>
<comment type="similarity">
    <text evidence="3">In the N-terminal section; belongs to the enoyl-CoA hydratase/isomerase family.</text>
</comment>
<dbReference type="Gene3D" id="3.40.50.720">
    <property type="entry name" value="NAD(P)-binding Rossmann-like Domain"/>
    <property type="match status" value="1"/>
</dbReference>
<evidence type="ECO:0000256" key="2">
    <source>
        <dbReference type="ARBA" id="ARBA00007005"/>
    </source>
</evidence>
<evidence type="ECO:0000256" key="12">
    <source>
        <dbReference type="ARBA" id="ARBA00049556"/>
    </source>
</evidence>
<dbReference type="InterPro" id="IPR029045">
    <property type="entry name" value="ClpP/crotonase-like_dom_sf"/>
</dbReference>
<evidence type="ECO:0000256" key="13">
    <source>
        <dbReference type="SAM" id="MobiDB-lite"/>
    </source>
</evidence>
<evidence type="ECO:0000259" key="15">
    <source>
        <dbReference type="Pfam" id="PF02737"/>
    </source>
</evidence>
<comment type="pathway">
    <text evidence="1">Lipid metabolism; fatty acid beta-oxidation.</text>
</comment>
<dbReference type="GO" id="GO:0004300">
    <property type="term" value="F:enoyl-CoA hydratase activity"/>
    <property type="evidence" value="ECO:0007669"/>
    <property type="project" value="UniProtKB-EC"/>
</dbReference>
<evidence type="ECO:0000256" key="1">
    <source>
        <dbReference type="ARBA" id="ARBA00005005"/>
    </source>
</evidence>
<evidence type="ECO:0000256" key="9">
    <source>
        <dbReference type="ARBA" id="ARBA00023098"/>
    </source>
</evidence>
<dbReference type="PANTHER" id="PTHR43612">
    <property type="entry name" value="TRIFUNCTIONAL ENZYME SUBUNIT ALPHA"/>
    <property type="match status" value="1"/>
</dbReference>
<dbReference type="InterPro" id="IPR006108">
    <property type="entry name" value="3HC_DH_C"/>
</dbReference>
<proteinExistence type="inferred from homology"/>
<evidence type="ECO:0000256" key="6">
    <source>
        <dbReference type="ARBA" id="ARBA00022963"/>
    </source>
</evidence>